<comment type="subcellular location">
    <subcellularLocation>
        <location evidence="2">Secreted</location>
    </subcellularLocation>
</comment>
<organism evidence="10">
    <name type="scientific">Pampus argenteus</name>
    <name type="common">Silver pomfret</name>
    <name type="synonym">Stromateus argenteus</name>
    <dbReference type="NCBI Taxonomy" id="206143"/>
    <lineage>
        <taxon>Eukaryota</taxon>
        <taxon>Metazoa</taxon>
        <taxon>Chordata</taxon>
        <taxon>Craniata</taxon>
        <taxon>Vertebrata</taxon>
        <taxon>Euteleostomi</taxon>
        <taxon>Actinopterygii</taxon>
        <taxon>Neopterygii</taxon>
        <taxon>Teleostei</taxon>
        <taxon>Neoteleostei</taxon>
        <taxon>Acanthomorphata</taxon>
        <taxon>Pelagiaria</taxon>
        <taxon>Scombriformes</taxon>
        <taxon>Stromateidae</taxon>
        <taxon>Pampus</taxon>
    </lineage>
</organism>
<dbReference type="Pfam" id="PF00007">
    <property type="entry name" value="Cys_knot"/>
    <property type="match status" value="1"/>
</dbReference>
<feature type="signal peptide" evidence="8">
    <location>
        <begin position="1"/>
        <end position="15"/>
    </location>
</feature>
<dbReference type="PANTHER" id="PTHR11515:SF11">
    <property type="entry name" value="LUTROPIN SUBUNIT BETA"/>
    <property type="match status" value="1"/>
</dbReference>
<dbReference type="InterPro" id="IPR029034">
    <property type="entry name" value="Cystine-knot_cytokine"/>
</dbReference>
<dbReference type="GO" id="GO:0007186">
    <property type="term" value="P:G protein-coupled receptor signaling pathway"/>
    <property type="evidence" value="ECO:0007669"/>
    <property type="project" value="TreeGrafter"/>
</dbReference>
<feature type="chain" id="PRO_5041212807" evidence="8">
    <location>
        <begin position="16"/>
        <end position="124"/>
    </location>
</feature>
<dbReference type="PANTHER" id="PTHR11515">
    <property type="entry name" value="GLYCOPROTEIN HORMONE BETA CHAIN"/>
    <property type="match status" value="1"/>
</dbReference>
<evidence type="ECO:0000313" key="10">
    <source>
        <dbReference type="EMBL" id="WME84933.1"/>
    </source>
</evidence>
<proteinExistence type="evidence at transcript level"/>
<reference evidence="10" key="1">
    <citation type="submission" date="2023-06" db="EMBL/GenBank/DDBJ databases">
        <authorList>
            <person name="Guo C."/>
        </authorList>
    </citation>
    <scope>NUCLEOTIDE SEQUENCE</scope>
</reference>
<evidence type="ECO:0000256" key="2">
    <source>
        <dbReference type="ARBA" id="ARBA00004613"/>
    </source>
</evidence>
<evidence type="ECO:0000256" key="1">
    <source>
        <dbReference type="ARBA" id="ARBA00003920"/>
    </source>
</evidence>
<evidence type="ECO:0000256" key="6">
    <source>
        <dbReference type="ARBA" id="ARBA00022702"/>
    </source>
</evidence>
<evidence type="ECO:0000256" key="5">
    <source>
        <dbReference type="ARBA" id="ARBA00022525"/>
    </source>
</evidence>
<name>A0AA50NY98_PAMAR</name>
<keyword evidence="5" id="KW-0964">Secreted</keyword>
<evidence type="ECO:0000256" key="8">
    <source>
        <dbReference type="SAM" id="SignalP"/>
    </source>
</evidence>
<comment type="subunit">
    <text evidence="4">Heterodimer of an alpha and a beta chain.</text>
</comment>
<protein>
    <submittedName>
        <fullName evidence="10">Follicle-stimulating hormone beta subunit</fullName>
    </submittedName>
</protein>
<evidence type="ECO:0000259" key="9">
    <source>
        <dbReference type="Pfam" id="PF00007"/>
    </source>
</evidence>
<dbReference type="EMBL" id="OR095717">
    <property type="protein sequence ID" value="WME84933.1"/>
    <property type="molecule type" value="mRNA"/>
</dbReference>
<keyword evidence="6" id="KW-0372">Hormone</keyword>
<dbReference type="AlphaFoldDB" id="A0AA50NY98"/>
<sequence>MQLVVMAAVMALAGAQQQGCSLDCHLTNISILVESCGITESIFTTICEGQCYQEDPVYISPYGREESEKEKSCNGDWSYEVKHIEGCPVGVTYPVARNCKCAVCNTGNVYCGRFSGDTPSCLSF</sequence>
<dbReference type="CDD" id="cd00069">
    <property type="entry name" value="GHB_like"/>
    <property type="match status" value="1"/>
</dbReference>
<dbReference type="GO" id="GO:0030728">
    <property type="term" value="P:ovulation"/>
    <property type="evidence" value="ECO:0007669"/>
    <property type="project" value="TreeGrafter"/>
</dbReference>
<evidence type="ECO:0000256" key="4">
    <source>
        <dbReference type="ARBA" id="ARBA00011870"/>
    </source>
</evidence>
<keyword evidence="8" id="KW-0732">Signal</keyword>
<evidence type="ECO:0000256" key="7">
    <source>
        <dbReference type="ARBA" id="ARBA00023157"/>
    </source>
</evidence>
<evidence type="ECO:0000256" key="3">
    <source>
        <dbReference type="ARBA" id="ARBA00006552"/>
    </source>
</evidence>
<comment type="similarity">
    <text evidence="3">Belongs to the glycoprotein hormones subunit beta family.</text>
</comment>
<dbReference type="SUPFAM" id="SSF57501">
    <property type="entry name" value="Cystine-knot cytokines"/>
    <property type="match status" value="1"/>
</dbReference>
<accession>A0AA50NY98</accession>
<dbReference type="InterPro" id="IPR001545">
    <property type="entry name" value="Gonadotropin_bsu"/>
</dbReference>
<dbReference type="GO" id="GO:0005737">
    <property type="term" value="C:cytoplasm"/>
    <property type="evidence" value="ECO:0007669"/>
    <property type="project" value="TreeGrafter"/>
</dbReference>
<feature type="domain" description="Glycoprotein hormone subunit beta" evidence="9">
    <location>
        <begin position="23"/>
        <end position="121"/>
    </location>
</feature>
<dbReference type="GO" id="GO:0005179">
    <property type="term" value="F:hormone activity"/>
    <property type="evidence" value="ECO:0007669"/>
    <property type="project" value="UniProtKB-KW"/>
</dbReference>
<comment type="function">
    <text evidence="1">Involved in gametogenesis and steroidogenesis.</text>
</comment>
<dbReference type="Gene3D" id="2.10.90.10">
    <property type="entry name" value="Cystine-knot cytokines"/>
    <property type="match status" value="1"/>
</dbReference>
<dbReference type="GO" id="GO:0005615">
    <property type="term" value="C:extracellular space"/>
    <property type="evidence" value="ECO:0007669"/>
    <property type="project" value="TreeGrafter"/>
</dbReference>
<dbReference type="SMART" id="SM00068">
    <property type="entry name" value="GHB"/>
    <property type="match status" value="1"/>
</dbReference>
<keyword evidence="7" id="KW-1015">Disulfide bond</keyword>
<dbReference type="InterPro" id="IPR006208">
    <property type="entry name" value="Glyco_hormone_CN"/>
</dbReference>